<reference evidence="8" key="2">
    <citation type="submission" date="2025-08" db="UniProtKB">
        <authorList>
            <consortium name="Ensembl"/>
        </authorList>
    </citation>
    <scope>IDENTIFICATION</scope>
</reference>
<evidence type="ECO:0000256" key="7">
    <source>
        <dbReference type="ARBA" id="ARBA00046727"/>
    </source>
</evidence>
<dbReference type="Gene3D" id="3.40.50.300">
    <property type="entry name" value="P-loop containing nucleotide triphosphate hydrolases"/>
    <property type="match status" value="1"/>
</dbReference>
<evidence type="ECO:0000256" key="3">
    <source>
        <dbReference type="ARBA" id="ARBA00023134"/>
    </source>
</evidence>
<reference evidence="8" key="1">
    <citation type="submission" date="2019-05" db="EMBL/GenBank/DDBJ databases">
        <authorList>
            <person name="Zhang S."/>
            <person name="Liu J."/>
        </authorList>
    </citation>
    <scope>NUCLEOTIDE SEQUENCE [LARGE SCALE GENOMIC DNA]</scope>
</reference>
<comment type="subunit">
    <text evidence="7">Component of the IFT complex B, at least composed of IFT20, IFT22, IFT25, IFT27, IFT46, IFT52, TRAF3IP1/IFT54, IFT57, IFT74, IFT80, IFT81, and IFT88. Interacts with IFT88. Interacts with CFAP61.</text>
</comment>
<organism evidence="8 9">
    <name type="scientific">Bos mutus grunniens</name>
    <name type="common">Wild yak</name>
    <name type="synonym">Bos grunniens</name>
    <dbReference type="NCBI Taxonomy" id="30521"/>
    <lineage>
        <taxon>Eukaryota</taxon>
        <taxon>Metazoa</taxon>
        <taxon>Chordata</taxon>
        <taxon>Craniata</taxon>
        <taxon>Vertebrata</taxon>
        <taxon>Euteleostomi</taxon>
        <taxon>Mammalia</taxon>
        <taxon>Eutheria</taxon>
        <taxon>Laurasiatheria</taxon>
        <taxon>Artiodactyla</taxon>
        <taxon>Ruminantia</taxon>
        <taxon>Pecora</taxon>
        <taxon>Bovidae</taxon>
        <taxon>Bovinae</taxon>
        <taxon>Bos</taxon>
    </lineage>
</organism>
<dbReference type="PANTHER" id="PTHR24073">
    <property type="entry name" value="DRAB5-RELATED"/>
    <property type="match status" value="1"/>
</dbReference>
<dbReference type="GO" id="GO:0005929">
    <property type="term" value="C:cilium"/>
    <property type="evidence" value="ECO:0007669"/>
    <property type="project" value="UniProtKB-ARBA"/>
</dbReference>
<dbReference type="Pfam" id="PF08477">
    <property type="entry name" value="Roc"/>
    <property type="match status" value="1"/>
</dbReference>
<dbReference type="FunFam" id="3.40.50.300:FF:001100">
    <property type="entry name" value="intraflagellar transport protein 22 homolog"/>
    <property type="match status" value="1"/>
</dbReference>
<keyword evidence="3" id="KW-0342">GTP-binding</keyword>
<evidence type="ECO:0000313" key="8">
    <source>
        <dbReference type="Ensembl" id="ENSBGRP00000040866.1"/>
    </source>
</evidence>
<evidence type="ECO:0000256" key="1">
    <source>
        <dbReference type="ARBA" id="ARBA00006270"/>
    </source>
</evidence>
<evidence type="ECO:0000313" key="9">
    <source>
        <dbReference type="Proteomes" id="UP000694520"/>
    </source>
</evidence>
<accession>A0A8B9YZQ4</accession>
<dbReference type="Ensembl" id="ENSBGRT00000047384.1">
    <property type="protein sequence ID" value="ENSBGRP00000040866.1"/>
    <property type="gene ID" value="ENSBGRG00000025621.1"/>
</dbReference>
<dbReference type="Proteomes" id="UP000694520">
    <property type="component" value="Chromosome 26"/>
</dbReference>
<dbReference type="GO" id="GO:0030992">
    <property type="term" value="C:intraciliary transport particle B"/>
    <property type="evidence" value="ECO:0007669"/>
    <property type="project" value="UniProtKB-ARBA"/>
</dbReference>
<dbReference type="AlphaFoldDB" id="A0A8B9YZQ4"/>
<evidence type="ECO:0000256" key="2">
    <source>
        <dbReference type="ARBA" id="ARBA00022741"/>
    </source>
</evidence>
<proteinExistence type="inferred from homology"/>
<reference evidence="8" key="3">
    <citation type="submission" date="2025-09" db="UniProtKB">
        <authorList>
            <consortium name="Ensembl"/>
        </authorList>
    </citation>
    <scope>IDENTIFICATION</scope>
</reference>
<dbReference type="GO" id="GO:0005525">
    <property type="term" value="F:GTP binding"/>
    <property type="evidence" value="ECO:0007669"/>
    <property type="project" value="UniProtKB-KW"/>
</dbReference>
<dbReference type="GeneTree" id="ENSGT00940000167219"/>
<evidence type="ECO:0000256" key="5">
    <source>
        <dbReference type="ARBA" id="ARBA00040799"/>
    </source>
</evidence>
<keyword evidence="2" id="KW-0547">Nucleotide-binding</keyword>
<sequence>MLKAKILFVGPCESGKTVLANFLTESSDITEYNPTQGVRILEFENPHVTSNNKGTGCEFELWDCGGDPKFESCWPALMKDSHGVVIVFNADIPSHLKEIETWYSCFVQQQFLQNTQCLLIAHHKPGSGSDKDNPALGKEPGVLASVWNALGICMLLCVLAANSSVQFVSTCCVLAICFPHHVNQNCRVSRSTQARLQTL</sequence>
<evidence type="ECO:0000256" key="4">
    <source>
        <dbReference type="ARBA" id="ARBA00037285"/>
    </source>
</evidence>
<keyword evidence="9" id="KW-1185">Reference proteome</keyword>
<comment type="function">
    <text evidence="4">Small GTPase-like component of the intraflagellar transport (IFT) complex B.</text>
</comment>
<name>A0A8B9YZQ4_BOSMU</name>
<protein>
    <recommendedName>
        <fullName evidence="5">Intraflagellar transport protein 22 homolog</fullName>
    </recommendedName>
    <alternativeName>
        <fullName evidence="6">Rab-like protein 5</fullName>
    </alternativeName>
</protein>
<comment type="similarity">
    <text evidence="1">Belongs to the small GTPase superfamily. Rab family.</text>
</comment>
<dbReference type="SUPFAM" id="SSF52540">
    <property type="entry name" value="P-loop containing nucleoside triphosphate hydrolases"/>
    <property type="match status" value="1"/>
</dbReference>
<dbReference type="InterPro" id="IPR027417">
    <property type="entry name" value="P-loop_NTPase"/>
</dbReference>
<evidence type="ECO:0000256" key="6">
    <source>
        <dbReference type="ARBA" id="ARBA00041562"/>
    </source>
</evidence>